<dbReference type="InterPro" id="IPR012338">
    <property type="entry name" value="Beta-lactam/transpept-like"/>
</dbReference>
<reference evidence="2" key="1">
    <citation type="journal article" date="2014" name="Int. J. Syst. Evol. Microbiol.">
        <title>Complete genome sequence of Corynebacterium casei LMG S-19264T (=DSM 44701T), isolated from a smear-ripened cheese.</title>
        <authorList>
            <consortium name="US DOE Joint Genome Institute (JGI-PGF)"/>
            <person name="Walter F."/>
            <person name="Albersmeier A."/>
            <person name="Kalinowski J."/>
            <person name="Ruckert C."/>
        </authorList>
    </citation>
    <scope>NUCLEOTIDE SEQUENCE</scope>
    <source>
        <strain evidence="2">CGMCC 1.12785</strain>
    </source>
</reference>
<feature type="domain" description="Beta-lactamase-related" evidence="1">
    <location>
        <begin position="35"/>
        <end position="273"/>
    </location>
</feature>
<protein>
    <submittedName>
        <fullName evidence="2">Serine hydrolase</fullName>
    </submittedName>
</protein>
<dbReference type="InterPro" id="IPR050789">
    <property type="entry name" value="Diverse_Enzym_Activities"/>
</dbReference>
<evidence type="ECO:0000259" key="1">
    <source>
        <dbReference type="Pfam" id="PF00144"/>
    </source>
</evidence>
<dbReference type="PANTHER" id="PTHR43283:SF15">
    <property type="entry name" value="CONSERVED PROTEIN"/>
    <property type="match status" value="1"/>
</dbReference>
<gene>
    <name evidence="2" type="ORF">GCM10011333_27520</name>
</gene>
<dbReference type="Proteomes" id="UP000616114">
    <property type="component" value="Unassembled WGS sequence"/>
</dbReference>
<dbReference type="RefSeq" id="WP_229745170.1">
    <property type="nucleotide sequence ID" value="NZ_BMFY01000013.1"/>
</dbReference>
<dbReference type="Pfam" id="PF00144">
    <property type="entry name" value="Beta-lactamase"/>
    <property type="match status" value="1"/>
</dbReference>
<proteinExistence type="predicted"/>
<dbReference type="Gene3D" id="3.40.710.10">
    <property type="entry name" value="DD-peptidase/beta-lactamase superfamily"/>
    <property type="match status" value="1"/>
</dbReference>
<organism evidence="2 3">
    <name type="scientific">Sediminivirga luteola</name>
    <dbReference type="NCBI Taxonomy" id="1774748"/>
    <lineage>
        <taxon>Bacteria</taxon>
        <taxon>Bacillati</taxon>
        <taxon>Actinomycetota</taxon>
        <taxon>Actinomycetes</taxon>
        <taxon>Micrococcales</taxon>
        <taxon>Brevibacteriaceae</taxon>
        <taxon>Sediminivirga</taxon>
    </lineage>
</organism>
<dbReference type="GO" id="GO:0016787">
    <property type="term" value="F:hydrolase activity"/>
    <property type="evidence" value="ECO:0007669"/>
    <property type="project" value="UniProtKB-KW"/>
</dbReference>
<dbReference type="PANTHER" id="PTHR43283">
    <property type="entry name" value="BETA-LACTAMASE-RELATED"/>
    <property type="match status" value="1"/>
</dbReference>
<name>A0A8J2U031_9MICO</name>
<keyword evidence="3" id="KW-1185">Reference proteome</keyword>
<evidence type="ECO:0000313" key="3">
    <source>
        <dbReference type="Proteomes" id="UP000616114"/>
    </source>
</evidence>
<sequence>MQNLSSAEPPEAAAQTMQQTVERMAGWPVDHAAGAVLAADGRVLGRHGEQDRVFPLASVTKILAAYAVLIAVEEGAFELDSPVSVPEGATVRHLLAHASGLDFSERRVRARPGERRIYSNAGFEVLGEELERATGMAFAEYLREAVLDPLGMTATELGGSPAHAAASSVNDLLRFAAELQRPQLLHASTLTEAVSVQFPGLDGVLPGFGRQRPCDWGLGFSLRGSKDPHWTAPGNSPRTYGHFGQSGTFLWVDPDAGLAAIALTDRAFGDWAAQAWPEFSQAILDAA</sequence>
<accession>A0A8J2U031</accession>
<dbReference type="AlphaFoldDB" id="A0A8J2U031"/>
<dbReference type="EMBL" id="BMFY01000013">
    <property type="protein sequence ID" value="GGA23021.1"/>
    <property type="molecule type" value="Genomic_DNA"/>
</dbReference>
<reference evidence="2" key="2">
    <citation type="submission" date="2020-09" db="EMBL/GenBank/DDBJ databases">
        <authorList>
            <person name="Sun Q."/>
            <person name="Zhou Y."/>
        </authorList>
    </citation>
    <scope>NUCLEOTIDE SEQUENCE</scope>
    <source>
        <strain evidence="2">CGMCC 1.12785</strain>
    </source>
</reference>
<dbReference type="SUPFAM" id="SSF56601">
    <property type="entry name" value="beta-lactamase/transpeptidase-like"/>
    <property type="match status" value="1"/>
</dbReference>
<comment type="caution">
    <text evidence="2">The sequence shown here is derived from an EMBL/GenBank/DDBJ whole genome shotgun (WGS) entry which is preliminary data.</text>
</comment>
<dbReference type="InterPro" id="IPR001466">
    <property type="entry name" value="Beta-lactam-related"/>
</dbReference>
<keyword evidence="2" id="KW-0378">Hydrolase</keyword>
<evidence type="ECO:0000313" key="2">
    <source>
        <dbReference type="EMBL" id="GGA23021.1"/>
    </source>
</evidence>